<sequence>MILAHQDFTYLISSLFLLTGYVFYFIGLVWPSWRAEIGYVYGLWVRCDRGVCIHLVTGLNHYLVVVRGAMMLGLICLTAAVVCLLTEMSLKRWMRRSTRRRKHLARLGRVIGLSAAFGEILAALGLGFYGYRAILTNHRCPVLLWGVAFTGLGVLLCQTASILRAMGPIKSWGRGLCCMAPPAGRRYKENPKFPALEAAQGYSRQLVVRDVGGLNSCCASQWSDEYSSSTARSYFSTGPGGGSSDSKHYCHYEEISFPDMSDMPPPPPELLDQPLPQHPPILFHMQPVVPYSGEESIVHRSQPLLHAFRAEGATAACLATATVCCHQPLLAGSSSTWHPQQTQISQQYPSRNLLQHEHQTAVERYHNSNLPPQHSPYQANRQNFHQPAQPKARPRAVRKQGGPSRAIPAQGSRRPSGQSSRRPSAESFRRPSGESSRRPSGQSNRRQQRPNGSVSSVQSFPGESPQIHRYQTMPVSPPQRR</sequence>
<evidence type="ECO:0000313" key="3">
    <source>
        <dbReference type="EMBL" id="KAK3775729.1"/>
    </source>
</evidence>
<keyword evidence="2" id="KW-0472">Membrane</keyword>
<protein>
    <submittedName>
        <fullName evidence="3">Uncharacterized protein</fullName>
    </submittedName>
</protein>
<keyword evidence="2" id="KW-0812">Transmembrane</keyword>
<gene>
    <name evidence="3" type="ORF">RRG08_044787</name>
</gene>
<proteinExistence type="predicted"/>
<dbReference type="EMBL" id="JAWDGP010003283">
    <property type="protein sequence ID" value="KAK3775729.1"/>
    <property type="molecule type" value="Genomic_DNA"/>
</dbReference>
<feature type="transmembrane region" description="Helical" evidence="2">
    <location>
        <begin position="12"/>
        <end position="33"/>
    </location>
</feature>
<keyword evidence="2" id="KW-1133">Transmembrane helix</keyword>
<evidence type="ECO:0000256" key="1">
    <source>
        <dbReference type="SAM" id="MobiDB-lite"/>
    </source>
</evidence>
<comment type="caution">
    <text evidence="3">The sequence shown here is derived from an EMBL/GenBank/DDBJ whole genome shotgun (WGS) entry which is preliminary data.</text>
</comment>
<dbReference type="AlphaFoldDB" id="A0AAE0ZUD1"/>
<reference evidence="3" key="1">
    <citation type="journal article" date="2023" name="G3 (Bethesda)">
        <title>A reference genome for the long-term kleptoplast-retaining sea slug Elysia crispata morphotype clarki.</title>
        <authorList>
            <person name="Eastman K.E."/>
            <person name="Pendleton A.L."/>
            <person name="Shaikh M.A."/>
            <person name="Suttiyut T."/>
            <person name="Ogas R."/>
            <person name="Tomko P."/>
            <person name="Gavelis G."/>
            <person name="Widhalm J.R."/>
            <person name="Wisecaver J.H."/>
        </authorList>
    </citation>
    <scope>NUCLEOTIDE SEQUENCE</scope>
    <source>
        <strain evidence="3">ECLA1</strain>
    </source>
</reference>
<feature type="transmembrane region" description="Helical" evidence="2">
    <location>
        <begin position="107"/>
        <end position="131"/>
    </location>
</feature>
<feature type="region of interest" description="Disordered" evidence="1">
    <location>
        <begin position="367"/>
        <end position="481"/>
    </location>
</feature>
<feature type="compositionally biased region" description="Polar residues" evidence="1">
    <location>
        <begin position="367"/>
        <end position="386"/>
    </location>
</feature>
<evidence type="ECO:0000313" key="4">
    <source>
        <dbReference type="Proteomes" id="UP001283361"/>
    </source>
</evidence>
<feature type="transmembrane region" description="Helical" evidence="2">
    <location>
        <begin position="64"/>
        <end position="86"/>
    </location>
</feature>
<keyword evidence="4" id="KW-1185">Reference proteome</keyword>
<name>A0AAE0ZUD1_9GAST</name>
<evidence type="ECO:0000256" key="2">
    <source>
        <dbReference type="SAM" id="Phobius"/>
    </source>
</evidence>
<feature type="compositionally biased region" description="Polar residues" evidence="1">
    <location>
        <begin position="449"/>
        <end position="461"/>
    </location>
</feature>
<feature type="transmembrane region" description="Helical" evidence="2">
    <location>
        <begin position="143"/>
        <end position="163"/>
    </location>
</feature>
<organism evidence="3 4">
    <name type="scientific">Elysia crispata</name>
    <name type="common">lettuce slug</name>
    <dbReference type="NCBI Taxonomy" id="231223"/>
    <lineage>
        <taxon>Eukaryota</taxon>
        <taxon>Metazoa</taxon>
        <taxon>Spiralia</taxon>
        <taxon>Lophotrochozoa</taxon>
        <taxon>Mollusca</taxon>
        <taxon>Gastropoda</taxon>
        <taxon>Heterobranchia</taxon>
        <taxon>Euthyneura</taxon>
        <taxon>Panpulmonata</taxon>
        <taxon>Sacoglossa</taxon>
        <taxon>Placobranchoidea</taxon>
        <taxon>Plakobranchidae</taxon>
        <taxon>Elysia</taxon>
    </lineage>
</organism>
<accession>A0AAE0ZUD1</accession>
<dbReference type="Proteomes" id="UP001283361">
    <property type="component" value="Unassembled WGS sequence"/>
</dbReference>
<feature type="compositionally biased region" description="Low complexity" evidence="1">
    <location>
        <begin position="410"/>
        <end position="422"/>
    </location>
</feature>
<feature type="compositionally biased region" description="Basic and acidic residues" evidence="1">
    <location>
        <begin position="423"/>
        <end position="437"/>
    </location>
</feature>